<protein>
    <recommendedName>
        <fullName evidence="3">STAS domain-containing protein</fullName>
    </recommendedName>
</protein>
<sequence>MSAIADPAAPEPAEPDVAWRHVVEVSPAVDGTVTITVRTGDLDEADALAAALDVAAARCAGGTVLVDATAAQVVTNEVVAVLLRRARAATLDGSRLVLRPSDSVQRKLVLLGVAGVVALQPPPKN</sequence>
<name>A0ABV5UFE9_9PSEU</name>
<evidence type="ECO:0000313" key="2">
    <source>
        <dbReference type="Proteomes" id="UP001589535"/>
    </source>
</evidence>
<dbReference type="InterPro" id="IPR036513">
    <property type="entry name" value="STAS_dom_sf"/>
</dbReference>
<keyword evidence="2" id="KW-1185">Reference proteome</keyword>
<gene>
    <name evidence="1" type="ORF">ACFFTO_31215</name>
</gene>
<dbReference type="RefSeq" id="WP_378201075.1">
    <property type="nucleotide sequence ID" value="NZ_JBHMBK010000028.1"/>
</dbReference>
<dbReference type="Gene3D" id="3.30.750.24">
    <property type="entry name" value="STAS domain"/>
    <property type="match status" value="1"/>
</dbReference>
<accession>A0ABV5UFE9</accession>
<reference evidence="1 2" key="1">
    <citation type="submission" date="2024-09" db="EMBL/GenBank/DDBJ databases">
        <authorList>
            <person name="Sun Q."/>
            <person name="Mori K."/>
        </authorList>
    </citation>
    <scope>NUCLEOTIDE SEQUENCE [LARGE SCALE GENOMIC DNA]</scope>
    <source>
        <strain evidence="1 2">JCM 13852</strain>
    </source>
</reference>
<proteinExistence type="predicted"/>
<dbReference type="EMBL" id="JBHMBK010000028">
    <property type="protein sequence ID" value="MFB9688668.1"/>
    <property type="molecule type" value="Genomic_DNA"/>
</dbReference>
<evidence type="ECO:0008006" key="3">
    <source>
        <dbReference type="Google" id="ProtNLM"/>
    </source>
</evidence>
<dbReference type="Proteomes" id="UP001589535">
    <property type="component" value="Unassembled WGS sequence"/>
</dbReference>
<comment type="caution">
    <text evidence="1">The sequence shown here is derived from an EMBL/GenBank/DDBJ whole genome shotgun (WGS) entry which is preliminary data.</text>
</comment>
<organism evidence="1 2">
    <name type="scientific">Amycolatopsis plumensis</name>
    <dbReference type="NCBI Taxonomy" id="236508"/>
    <lineage>
        <taxon>Bacteria</taxon>
        <taxon>Bacillati</taxon>
        <taxon>Actinomycetota</taxon>
        <taxon>Actinomycetes</taxon>
        <taxon>Pseudonocardiales</taxon>
        <taxon>Pseudonocardiaceae</taxon>
        <taxon>Amycolatopsis</taxon>
    </lineage>
</organism>
<evidence type="ECO:0000313" key="1">
    <source>
        <dbReference type="EMBL" id="MFB9688668.1"/>
    </source>
</evidence>